<keyword evidence="3" id="KW-1185">Reference proteome</keyword>
<dbReference type="RefSeq" id="WP_191751069.1">
    <property type="nucleotide sequence ID" value="NZ_JACSQZ010000073.1"/>
</dbReference>
<sequence>MKKQNLKKLSLLIVGLLFLTIAPIKVNAATQNDEQILVTQYLTALKNKDVVLASKLSSDARINDEAQYQIWLEEMLQDPNQQIVNFTILDKDIKLENYSTIYAKVEFLNGDVVEVPFRVQNGIVYIDKMDNLPKIKTGIEIPYSEPVPETQVTSWNITLSSSSLVASDTHYTSSFTFNSNSVSLNFRQWADLAAPVTAKFEYAVVKKGVFSDTVYASKTVSGDNSSSAKQITLSLGTGQTFNNLKIRIDNLNNKYTAYGYGEAYCY</sequence>
<evidence type="ECO:0000313" key="3">
    <source>
        <dbReference type="Proteomes" id="UP000640335"/>
    </source>
</evidence>
<dbReference type="Proteomes" id="UP000640335">
    <property type="component" value="Unassembled WGS sequence"/>
</dbReference>
<feature type="chain" id="PRO_5046541662" evidence="1">
    <location>
        <begin position="29"/>
        <end position="266"/>
    </location>
</feature>
<protein>
    <submittedName>
        <fullName evidence="2">Uncharacterized protein</fullName>
    </submittedName>
</protein>
<accession>A0ABR8Q7C1</accession>
<comment type="caution">
    <text evidence="2">The sequence shown here is derived from an EMBL/GenBank/DDBJ whole genome shotgun (WGS) entry which is preliminary data.</text>
</comment>
<reference evidence="2 3" key="1">
    <citation type="submission" date="2020-08" db="EMBL/GenBank/DDBJ databases">
        <title>A Genomic Blueprint of the Chicken Gut Microbiome.</title>
        <authorList>
            <person name="Gilroy R."/>
            <person name="Ravi A."/>
            <person name="Getino M."/>
            <person name="Pursley I."/>
            <person name="Horton D.L."/>
            <person name="Alikhan N.-F."/>
            <person name="Baker D."/>
            <person name="Gharbi K."/>
            <person name="Hall N."/>
            <person name="Watson M."/>
            <person name="Adriaenssens E.M."/>
            <person name="Foster-Nyarko E."/>
            <person name="Jarju S."/>
            <person name="Secka A."/>
            <person name="Antonio M."/>
            <person name="Oren A."/>
            <person name="Chaudhuri R."/>
            <person name="La Ragione R.M."/>
            <person name="Hildebrand F."/>
            <person name="Pallen M.J."/>
        </authorList>
    </citation>
    <scope>NUCLEOTIDE SEQUENCE [LARGE SCALE GENOMIC DNA]</scope>
    <source>
        <strain evidence="2 3">Sa3CUN1</strain>
    </source>
</reference>
<gene>
    <name evidence="2" type="ORF">H9660_14350</name>
</gene>
<evidence type="ECO:0000313" key="2">
    <source>
        <dbReference type="EMBL" id="MBD7916325.1"/>
    </source>
</evidence>
<dbReference type="EMBL" id="JACSQZ010000073">
    <property type="protein sequence ID" value="MBD7916325.1"/>
    <property type="molecule type" value="Genomic_DNA"/>
</dbReference>
<proteinExistence type="predicted"/>
<keyword evidence="1" id="KW-0732">Signal</keyword>
<feature type="signal peptide" evidence="1">
    <location>
        <begin position="1"/>
        <end position="28"/>
    </location>
</feature>
<evidence type="ECO:0000256" key="1">
    <source>
        <dbReference type="SAM" id="SignalP"/>
    </source>
</evidence>
<organism evidence="2 3">
    <name type="scientific">Clostridium gallinarum</name>
    <dbReference type="NCBI Taxonomy" id="2762246"/>
    <lineage>
        <taxon>Bacteria</taxon>
        <taxon>Bacillati</taxon>
        <taxon>Bacillota</taxon>
        <taxon>Clostridia</taxon>
        <taxon>Eubacteriales</taxon>
        <taxon>Clostridiaceae</taxon>
        <taxon>Clostridium</taxon>
    </lineage>
</organism>
<name>A0ABR8Q7C1_9CLOT</name>